<dbReference type="InParanoid" id="A0A7X0JSV9"/>
<evidence type="ECO:0000313" key="2">
    <source>
        <dbReference type="EMBL" id="MBB6521249.1"/>
    </source>
</evidence>
<name>A0A7X0JSV9_9GAMM</name>
<gene>
    <name evidence="2" type="ORF">HNR48_001527</name>
</gene>
<sequence>MKTRIRAAFLCSLLLLSSLGQATDQMSDLRIVEFNNVSFGQEFDVEVFAGDRSLYLSGRSDAADTEILVQQIKDPTGKVIYSAAINGDNVSVSGNVSKDALSNVGDFALLLPANPHADSQLKPGVYEVQVISNAGTGAIRDLRAVFKQHVDTAQAVDINIMVLDRTASTRNRSMSAAFKSNLLNEVNRLLNPHQMRVGSFSIVEANEEVRTQFSAIQEENIPALCQRLSQQFGGGRALNIGLVETISSSEVQGIAGVSPGLPATVMHPSYRNSCVLMSERAYSTNVAAHAANLVHEMSHLMAIPHTTEESGQQHDSFSDTLECALARFDGRSNLGMAGRAGDKAVDDFECGRDGGADNYMFYSGVEAFMPFHMSAQQATVLKNHPLFYPVVGAQMSASWYNPQQSGHGLSVEVLNDGRAIIYWYTFDQSGAPYWIVGTGTVDGQSIATDAISVNGGFFPPAFDASKVQRVQWGKLFLDADPNDCNLATLRWESSSFGNGSLPMARLSNLAGNSCQP</sequence>
<accession>A0A7X0JSV9</accession>
<dbReference type="GO" id="GO:0008237">
    <property type="term" value="F:metallopeptidase activity"/>
    <property type="evidence" value="ECO:0007669"/>
    <property type="project" value="InterPro"/>
</dbReference>
<comment type="caution">
    <text evidence="2">The sequence shown here is derived from an EMBL/GenBank/DDBJ whole genome shotgun (WGS) entry which is preliminary data.</text>
</comment>
<evidence type="ECO:0000256" key="1">
    <source>
        <dbReference type="SAM" id="SignalP"/>
    </source>
</evidence>
<proteinExistence type="predicted"/>
<dbReference type="EMBL" id="JACHHT010000001">
    <property type="protein sequence ID" value="MBB6521249.1"/>
    <property type="molecule type" value="Genomic_DNA"/>
</dbReference>
<organism evidence="2 3">
    <name type="scientific">Pseudoteredinibacter isoporae</name>
    <dbReference type="NCBI Taxonomy" id="570281"/>
    <lineage>
        <taxon>Bacteria</taxon>
        <taxon>Pseudomonadati</taxon>
        <taxon>Pseudomonadota</taxon>
        <taxon>Gammaproteobacteria</taxon>
        <taxon>Cellvibrionales</taxon>
        <taxon>Cellvibrionaceae</taxon>
        <taxon>Pseudoteredinibacter</taxon>
    </lineage>
</organism>
<dbReference type="AlphaFoldDB" id="A0A7X0JSV9"/>
<keyword evidence="3" id="KW-1185">Reference proteome</keyword>
<dbReference type="Gene3D" id="3.40.390.10">
    <property type="entry name" value="Collagenase (Catalytic Domain)"/>
    <property type="match status" value="1"/>
</dbReference>
<feature type="chain" id="PRO_5031486090" evidence="1">
    <location>
        <begin position="23"/>
        <end position="516"/>
    </location>
</feature>
<dbReference type="Proteomes" id="UP000528457">
    <property type="component" value="Unassembled WGS sequence"/>
</dbReference>
<reference evidence="2 3" key="1">
    <citation type="submission" date="2020-08" db="EMBL/GenBank/DDBJ databases">
        <title>Genomic Encyclopedia of Type Strains, Phase IV (KMG-IV): sequencing the most valuable type-strain genomes for metagenomic binning, comparative biology and taxonomic classification.</title>
        <authorList>
            <person name="Goeker M."/>
        </authorList>
    </citation>
    <scope>NUCLEOTIDE SEQUENCE [LARGE SCALE GENOMIC DNA]</scope>
    <source>
        <strain evidence="2 3">DSM 22368</strain>
    </source>
</reference>
<dbReference type="RefSeq" id="WP_166849035.1">
    <property type="nucleotide sequence ID" value="NZ_JAAONY010000001.1"/>
</dbReference>
<evidence type="ECO:0000313" key="3">
    <source>
        <dbReference type="Proteomes" id="UP000528457"/>
    </source>
</evidence>
<dbReference type="InterPro" id="IPR024079">
    <property type="entry name" value="MetalloPept_cat_dom_sf"/>
</dbReference>
<protein>
    <submittedName>
        <fullName evidence="2">Uncharacterized protein</fullName>
    </submittedName>
</protein>
<keyword evidence="1" id="KW-0732">Signal</keyword>
<feature type="signal peptide" evidence="1">
    <location>
        <begin position="1"/>
        <end position="22"/>
    </location>
</feature>